<evidence type="ECO:0000313" key="7">
    <source>
        <dbReference type="Proteomes" id="UP000252355"/>
    </source>
</evidence>
<proteinExistence type="inferred from homology"/>
<dbReference type="SMART" id="SM00903">
    <property type="entry name" value="Flavin_Reduct"/>
    <property type="match status" value="1"/>
</dbReference>
<name>A0A367ZK84_9BACT</name>
<sequence length="189" mass="20404">MPVVLVACQGRDGPPNLLTVVWTGIVCSRPPLLAIAVTPERHSHALLLETGRFSVNLPTTALVRAVDLCGVTSGRDVDKWQRTGLTPAAGTTGGPPLVAECPVNLECRVARRLELGSHTLFIAEIEQVHVAAALIDGKGRLALERAGLLSWCHGHYYALGRQLGHFGFSVRRKPRRPRRASASGQRREG</sequence>
<dbReference type="GO" id="GO:0010181">
    <property type="term" value="F:FMN binding"/>
    <property type="evidence" value="ECO:0007669"/>
    <property type="project" value="InterPro"/>
</dbReference>
<evidence type="ECO:0000256" key="4">
    <source>
        <dbReference type="SAM" id="MobiDB-lite"/>
    </source>
</evidence>
<evidence type="ECO:0000256" key="2">
    <source>
        <dbReference type="ARBA" id="ARBA00022630"/>
    </source>
</evidence>
<evidence type="ECO:0000256" key="3">
    <source>
        <dbReference type="ARBA" id="ARBA00038054"/>
    </source>
</evidence>
<dbReference type="EMBL" id="QOQW01000026">
    <property type="protein sequence ID" value="RCK78159.1"/>
    <property type="molecule type" value="Genomic_DNA"/>
</dbReference>
<keyword evidence="2" id="KW-0285">Flavoprotein</keyword>
<dbReference type="InterPro" id="IPR012349">
    <property type="entry name" value="Split_barrel_FMN-bd"/>
</dbReference>
<gene>
    <name evidence="6" type="ORF">OZSIB_1675</name>
</gene>
<comment type="cofactor">
    <cofactor evidence="1">
        <name>FMN</name>
        <dbReference type="ChEBI" id="CHEBI:58210"/>
    </cofactor>
</comment>
<feature type="compositionally biased region" description="Low complexity" evidence="4">
    <location>
        <begin position="180"/>
        <end position="189"/>
    </location>
</feature>
<comment type="similarity">
    <text evidence="3">Belongs to the flavoredoxin family.</text>
</comment>
<dbReference type="AlphaFoldDB" id="A0A367ZK84"/>
<dbReference type="InterPro" id="IPR002563">
    <property type="entry name" value="Flavin_Rdtase-like_dom"/>
</dbReference>
<reference evidence="6 7" key="1">
    <citation type="submission" date="2018-05" db="EMBL/GenBank/DDBJ databases">
        <title>A metagenomic window into the 2 km-deep terrestrial subsurface aquifer revealed taxonomically and functionally diverse microbial community comprising novel uncultured bacterial lineages.</title>
        <authorList>
            <person name="Kadnikov V.V."/>
            <person name="Mardanov A.V."/>
            <person name="Beletsky A.V."/>
            <person name="Banks D."/>
            <person name="Pimenov N.V."/>
            <person name="Frank Y.A."/>
            <person name="Karnachuk O.V."/>
            <person name="Ravin N.V."/>
        </authorList>
    </citation>
    <scope>NUCLEOTIDE SEQUENCE [LARGE SCALE GENOMIC DNA]</scope>
    <source>
        <strain evidence="6">BY5</strain>
    </source>
</reference>
<comment type="caution">
    <text evidence="6">The sequence shown here is derived from an EMBL/GenBank/DDBJ whole genome shotgun (WGS) entry which is preliminary data.</text>
</comment>
<dbReference type="PANTHER" id="PTHR43567:SF1">
    <property type="entry name" value="FLAVOREDOXIN"/>
    <property type="match status" value="1"/>
</dbReference>
<dbReference type="SUPFAM" id="SSF50475">
    <property type="entry name" value="FMN-binding split barrel"/>
    <property type="match status" value="1"/>
</dbReference>
<feature type="domain" description="Flavin reductase like" evidence="5">
    <location>
        <begin position="1"/>
        <end position="143"/>
    </location>
</feature>
<dbReference type="Gene3D" id="2.30.110.10">
    <property type="entry name" value="Electron Transport, Fmn-binding Protein, Chain A"/>
    <property type="match status" value="1"/>
</dbReference>
<dbReference type="InterPro" id="IPR052174">
    <property type="entry name" value="Flavoredoxin"/>
</dbReference>
<organism evidence="6 7">
    <name type="scientific">Candidatus Ozemobacter sibiricus</name>
    <dbReference type="NCBI Taxonomy" id="2268124"/>
    <lineage>
        <taxon>Bacteria</taxon>
        <taxon>Candidatus Ozemobacteria</taxon>
        <taxon>Candidatus Ozemobacterales</taxon>
        <taxon>Candidatus Ozemobacteraceae</taxon>
        <taxon>Candidatus Ozemobacter</taxon>
    </lineage>
</organism>
<evidence type="ECO:0000259" key="5">
    <source>
        <dbReference type="SMART" id="SM00903"/>
    </source>
</evidence>
<dbReference type="Pfam" id="PF01613">
    <property type="entry name" value="Flavin_Reduct"/>
    <property type="match status" value="1"/>
</dbReference>
<evidence type="ECO:0000256" key="1">
    <source>
        <dbReference type="ARBA" id="ARBA00001917"/>
    </source>
</evidence>
<protein>
    <submittedName>
        <fullName evidence="6">Flavoredoxin</fullName>
    </submittedName>
</protein>
<dbReference type="Proteomes" id="UP000252355">
    <property type="component" value="Unassembled WGS sequence"/>
</dbReference>
<dbReference type="GO" id="GO:0016646">
    <property type="term" value="F:oxidoreductase activity, acting on the CH-NH group of donors, NAD or NADP as acceptor"/>
    <property type="evidence" value="ECO:0007669"/>
    <property type="project" value="UniProtKB-ARBA"/>
</dbReference>
<feature type="compositionally biased region" description="Basic residues" evidence="4">
    <location>
        <begin position="170"/>
        <end position="179"/>
    </location>
</feature>
<evidence type="ECO:0000313" key="6">
    <source>
        <dbReference type="EMBL" id="RCK78159.1"/>
    </source>
</evidence>
<dbReference type="PANTHER" id="PTHR43567">
    <property type="entry name" value="FLAVOREDOXIN-RELATED-RELATED"/>
    <property type="match status" value="1"/>
</dbReference>
<accession>A0A367ZK84</accession>
<feature type="region of interest" description="Disordered" evidence="4">
    <location>
        <begin position="170"/>
        <end position="189"/>
    </location>
</feature>